<dbReference type="PANTHER" id="PTHR48090">
    <property type="entry name" value="UNDECAPRENYL-PHOSPHATE 4-DEOXY-4-FORMAMIDO-L-ARABINOSE TRANSFERASE-RELATED"/>
    <property type="match status" value="1"/>
</dbReference>
<feature type="domain" description="Glycosyltransferase 2-like" evidence="2">
    <location>
        <begin position="23"/>
        <end position="178"/>
    </location>
</feature>
<sequence length="238" mass="25947">MTQTRSSDRPAPAWHDLAETTWLVVPLYNEAQVVREVITQARQTFPYVVVVDDGSKDDSVSQAEAAGAVVIRHPINLGQGAALQTGIDYVLTRTSARYLVTFDADGQHSPVDAAAMVTRAQAEDLGFVLGSRFLGGPAQVGWLKRLVLRTAARVASRTSGMRLSDAHNGLRVLRRDAAGMLDLTQNRMAHASQIVRQLGDTGLPWSEHAVHIAYTEYSKAKGQSLWNSVNILVDLLFS</sequence>
<dbReference type="PANTHER" id="PTHR48090:SF7">
    <property type="entry name" value="RFBJ PROTEIN"/>
    <property type="match status" value="1"/>
</dbReference>
<dbReference type="EMBL" id="PKHA01000002">
    <property type="protein sequence ID" value="PKY99222.1"/>
    <property type="molecule type" value="Genomic_DNA"/>
</dbReference>
<evidence type="ECO:0000313" key="3">
    <source>
        <dbReference type="EMBL" id="PKY99222.1"/>
    </source>
</evidence>
<evidence type="ECO:0000259" key="2">
    <source>
        <dbReference type="Pfam" id="PF00535"/>
    </source>
</evidence>
<comment type="similarity">
    <text evidence="1">Belongs to the glycosyltransferase 2 family.</text>
</comment>
<comment type="caution">
    <text evidence="3">The sequence shown here is derived from an EMBL/GenBank/DDBJ whole genome shotgun (WGS) entry which is preliminary data.</text>
</comment>
<dbReference type="RefSeq" id="WP_006549016.1">
    <property type="nucleotide sequence ID" value="NZ_CP136961.1"/>
</dbReference>
<dbReference type="Proteomes" id="UP000234778">
    <property type="component" value="Unassembled WGS sequence"/>
</dbReference>
<keyword evidence="3" id="KW-0808">Transferase</keyword>
<gene>
    <name evidence="3" type="ORF">CYJ26_03615</name>
</gene>
<name>A0A2I1KUB8_9ACTO</name>
<dbReference type="InterPro" id="IPR050256">
    <property type="entry name" value="Glycosyltransferase_2"/>
</dbReference>
<evidence type="ECO:0000256" key="1">
    <source>
        <dbReference type="ARBA" id="ARBA00006739"/>
    </source>
</evidence>
<accession>A0A2I1KUB8</accession>
<dbReference type="GeneID" id="81708022"/>
<dbReference type="Gene3D" id="3.90.550.10">
    <property type="entry name" value="Spore Coat Polysaccharide Biosynthesis Protein SpsA, Chain A"/>
    <property type="match status" value="1"/>
</dbReference>
<protein>
    <submittedName>
        <fullName evidence="3">Glycosyltransferase family 2 protein</fullName>
    </submittedName>
</protein>
<dbReference type="InterPro" id="IPR001173">
    <property type="entry name" value="Glyco_trans_2-like"/>
</dbReference>
<organism evidence="3 4">
    <name type="scientific">Actinomyces urogenitalis</name>
    <dbReference type="NCBI Taxonomy" id="103621"/>
    <lineage>
        <taxon>Bacteria</taxon>
        <taxon>Bacillati</taxon>
        <taxon>Actinomycetota</taxon>
        <taxon>Actinomycetes</taxon>
        <taxon>Actinomycetales</taxon>
        <taxon>Actinomycetaceae</taxon>
        <taxon>Actinomyces</taxon>
    </lineage>
</organism>
<dbReference type="InterPro" id="IPR029044">
    <property type="entry name" value="Nucleotide-diphossugar_trans"/>
</dbReference>
<reference evidence="3 4" key="1">
    <citation type="submission" date="2017-12" db="EMBL/GenBank/DDBJ databases">
        <title>Phylogenetic diversity of female urinary microbiome.</title>
        <authorList>
            <person name="Thomas-White K."/>
            <person name="Wolfe A.J."/>
        </authorList>
    </citation>
    <scope>NUCLEOTIDE SEQUENCE [LARGE SCALE GENOMIC DNA]</scope>
    <source>
        <strain evidence="3 4">UMB0319</strain>
    </source>
</reference>
<proteinExistence type="inferred from homology"/>
<dbReference type="CDD" id="cd04179">
    <property type="entry name" value="DPM_DPG-synthase_like"/>
    <property type="match status" value="1"/>
</dbReference>
<dbReference type="AlphaFoldDB" id="A0A2I1KUB8"/>
<dbReference type="Pfam" id="PF00535">
    <property type="entry name" value="Glycos_transf_2"/>
    <property type="match status" value="1"/>
</dbReference>
<evidence type="ECO:0000313" key="4">
    <source>
        <dbReference type="Proteomes" id="UP000234778"/>
    </source>
</evidence>
<dbReference type="SUPFAM" id="SSF53448">
    <property type="entry name" value="Nucleotide-diphospho-sugar transferases"/>
    <property type="match status" value="1"/>
</dbReference>
<dbReference type="GO" id="GO:0016740">
    <property type="term" value="F:transferase activity"/>
    <property type="evidence" value="ECO:0007669"/>
    <property type="project" value="UniProtKB-KW"/>
</dbReference>